<accession>A0ABS8XBQ1</accession>
<dbReference type="PANTHER" id="PTHR31683:SF18">
    <property type="entry name" value="PECTATE LYASE 21-RELATED"/>
    <property type="match status" value="1"/>
</dbReference>
<keyword evidence="4" id="KW-0732">Signal</keyword>
<evidence type="ECO:0000313" key="7">
    <source>
        <dbReference type="Proteomes" id="UP001201463"/>
    </source>
</evidence>
<dbReference type="InterPro" id="IPR012334">
    <property type="entry name" value="Pectin_lyas_fold"/>
</dbReference>
<organism evidence="6 7">
    <name type="scientific">Pelomonas caseinilytica</name>
    <dbReference type="NCBI Taxonomy" id="2906763"/>
    <lineage>
        <taxon>Bacteria</taxon>
        <taxon>Pseudomonadati</taxon>
        <taxon>Pseudomonadota</taxon>
        <taxon>Betaproteobacteria</taxon>
        <taxon>Burkholderiales</taxon>
        <taxon>Sphaerotilaceae</taxon>
        <taxon>Roseateles</taxon>
    </lineage>
</organism>
<comment type="similarity">
    <text evidence="2">Belongs to the polysaccharide lyase 1 family.</text>
</comment>
<feature type="compositionally biased region" description="Basic and acidic residues" evidence="3">
    <location>
        <begin position="110"/>
        <end position="125"/>
    </location>
</feature>
<dbReference type="InterPro" id="IPR045032">
    <property type="entry name" value="PEL"/>
</dbReference>
<dbReference type="EMBL" id="JAJTWT010000001">
    <property type="protein sequence ID" value="MCE4535851.1"/>
    <property type="molecule type" value="Genomic_DNA"/>
</dbReference>
<keyword evidence="2" id="KW-0624">Polysaccharide degradation</keyword>
<dbReference type="Proteomes" id="UP001201463">
    <property type="component" value="Unassembled WGS sequence"/>
</dbReference>
<evidence type="ECO:0000256" key="1">
    <source>
        <dbReference type="ARBA" id="ARBA00023239"/>
    </source>
</evidence>
<proteinExistence type="inferred from homology"/>
<dbReference type="InterPro" id="IPR011050">
    <property type="entry name" value="Pectin_lyase_fold/virulence"/>
</dbReference>
<protein>
    <submittedName>
        <fullName evidence="6">Polysaccharide lyase family 1 protein</fullName>
    </submittedName>
</protein>
<feature type="chain" id="PRO_5046978033" evidence="4">
    <location>
        <begin position="31"/>
        <end position="422"/>
    </location>
</feature>
<name>A0ABS8XBQ1_9BURK</name>
<feature type="region of interest" description="Disordered" evidence="3">
    <location>
        <begin position="110"/>
        <end position="134"/>
    </location>
</feature>
<dbReference type="Gene3D" id="2.160.20.10">
    <property type="entry name" value="Single-stranded right-handed beta-helix, Pectin lyase-like"/>
    <property type="match status" value="1"/>
</dbReference>
<evidence type="ECO:0000256" key="3">
    <source>
        <dbReference type="SAM" id="MobiDB-lite"/>
    </source>
</evidence>
<keyword evidence="1 2" id="KW-0456">Lyase</keyword>
<evidence type="ECO:0000256" key="2">
    <source>
        <dbReference type="RuleBase" id="RU361173"/>
    </source>
</evidence>
<dbReference type="PANTHER" id="PTHR31683">
    <property type="entry name" value="PECTATE LYASE 18-RELATED"/>
    <property type="match status" value="1"/>
</dbReference>
<evidence type="ECO:0000256" key="4">
    <source>
        <dbReference type="SAM" id="SignalP"/>
    </source>
</evidence>
<feature type="signal peptide" evidence="4">
    <location>
        <begin position="1"/>
        <end position="30"/>
    </location>
</feature>
<gene>
    <name evidence="6" type="ORF">LXT12_01075</name>
</gene>
<dbReference type="InterPro" id="IPR002022">
    <property type="entry name" value="Pec_lyase"/>
</dbReference>
<feature type="domain" description="Pectate lyase" evidence="5">
    <location>
        <begin position="101"/>
        <end position="343"/>
    </location>
</feature>
<keyword evidence="7" id="KW-1185">Reference proteome</keyword>
<dbReference type="GO" id="GO:0016829">
    <property type="term" value="F:lyase activity"/>
    <property type="evidence" value="ECO:0007669"/>
    <property type="project" value="UniProtKB-KW"/>
</dbReference>
<keyword evidence="2" id="KW-0119">Carbohydrate metabolism</keyword>
<evidence type="ECO:0000313" key="6">
    <source>
        <dbReference type="EMBL" id="MCE4535851.1"/>
    </source>
</evidence>
<comment type="caution">
    <text evidence="6">The sequence shown here is derived from an EMBL/GenBank/DDBJ whole genome shotgun (WGS) entry which is preliminary data.</text>
</comment>
<comment type="subcellular location">
    <subcellularLocation>
        <location evidence="2">Secreted</location>
    </subcellularLocation>
</comment>
<sequence>MNPSPTRRQLLALAGTAPLWLNGCATPAPAGEAPLGWAGIGPTTGGAGARAEHVFDVHDRAGLDAALRLGDTPKIIRVHRFIDLCPDGPEAFRDPAFDFDAFDRAYDPATWGRDDPRGPLEEARRRSARRQAEAAQLRLPSNTTLVGAAPGAGFERGGLLLDKVANIVIRDLRFSDAYDDFPEWQPRDNGHGEWNSEYDNVSLRGAERVWVDHCHFDDGRRPDRLEPVRLGQRVQHHDGLLDITNGSDLVTVSWCRFQAHDKTMLIGSGDGKAGDEGRLRVTLHHNHFHGCKERTPRVRYGRVHVVANLFSAERAEDFGYSLGVGWHSRLFSEHNRWELPPSVPADRLIRRLKGSAFFDRDSRLNGQPVDVLAAWQAAHPGEALTADAGWHPDEAYPAAALRPADPAHLAEQIRAGAGPRRA</sequence>
<evidence type="ECO:0000259" key="5">
    <source>
        <dbReference type="SMART" id="SM00656"/>
    </source>
</evidence>
<dbReference type="SMART" id="SM00656">
    <property type="entry name" value="Amb_all"/>
    <property type="match status" value="1"/>
</dbReference>
<dbReference type="Pfam" id="PF00544">
    <property type="entry name" value="Pectate_lyase_4"/>
    <property type="match status" value="1"/>
</dbReference>
<dbReference type="SUPFAM" id="SSF51126">
    <property type="entry name" value="Pectin lyase-like"/>
    <property type="match status" value="1"/>
</dbReference>
<dbReference type="RefSeq" id="WP_233388612.1">
    <property type="nucleotide sequence ID" value="NZ_JAJTWT010000001.1"/>
</dbReference>
<keyword evidence="2" id="KW-0964">Secreted</keyword>
<reference evidence="6 7" key="1">
    <citation type="submission" date="2021-12" db="EMBL/GenBank/DDBJ databases">
        <title>Genome seq of p7.</title>
        <authorList>
            <person name="Seo T."/>
        </authorList>
    </citation>
    <scope>NUCLEOTIDE SEQUENCE [LARGE SCALE GENOMIC DNA]</scope>
    <source>
        <strain evidence="6 7">P7</strain>
    </source>
</reference>